<evidence type="ECO:0000256" key="1">
    <source>
        <dbReference type="ARBA" id="ARBA00022670"/>
    </source>
</evidence>
<sequence length="171" mass="18208">MLTCYTVTPPTVIKKGTRIAQLIFFPIEEIGKGSLTSKNTQSSGLPSSPIVSLIQQMKTRPVITVLLTSGSDIRVLSMMLDTGADVTIVSCDSWPEHWKLVPALDAIQGVGGGSNPQQSAQPVKLKFPEGQTVTLRPYVMPLPGQLGGLIGRDVMSKLGAVLSVPEPTQNL</sequence>
<name>A0ABQ9DMC8_9PASS</name>
<dbReference type="PANTHER" id="PTHR19422:SF123">
    <property type="entry name" value="RT1 CLASS I, LOCUS CE15"/>
    <property type="match status" value="1"/>
</dbReference>
<dbReference type="PROSITE" id="PS50175">
    <property type="entry name" value="ASP_PROT_RETROV"/>
    <property type="match status" value="1"/>
</dbReference>
<dbReference type="InterPro" id="IPR051592">
    <property type="entry name" value="HERV-K_Pro_peptidase_A2"/>
</dbReference>
<dbReference type="PANTHER" id="PTHR19422">
    <property type="entry name" value="GAG RETROVIRAL POLYPROTEIN"/>
    <property type="match status" value="1"/>
</dbReference>
<feature type="domain" description="Peptidase A2" evidence="4">
    <location>
        <begin position="76"/>
        <end position="154"/>
    </location>
</feature>
<keyword evidence="6" id="KW-1185">Reference proteome</keyword>
<evidence type="ECO:0000313" key="6">
    <source>
        <dbReference type="Proteomes" id="UP001145742"/>
    </source>
</evidence>
<dbReference type="InterPro" id="IPR018061">
    <property type="entry name" value="Retropepsins"/>
</dbReference>
<evidence type="ECO:0000256" key="2">
    <source>
        <dbReference type="ARBA" id="ARBA00022750"/>
    </source>
</evidence>
<evidence type="ECO:0000313" key="5">
    <source>
        <dbReference type="EMBL" id="KAJ7423515.1"/>
    </source>
</evidence>
<dbReference type="PROSITE" id="PS00141">
    <property type="entry name" value="ASP_PROTEASE"/>
    <property type="match status" value="1"/>
</dbReference>
<comment type="caution">
    <text evidence="5">The sequence shown here is derived from an EMBL/GenBank/DDBJ whole genome shotgun (WGS) entry which is preliminary data.</text>
</comment>
<proteinExistence type="predicted"/>
<gene>
    <name evidence="5" type="ORF">WISP_33474</name>
</gene>
<dbReference type="EMBL" id="WHWB01032824">
    <property type="protein sequence ID" value="KAJ7423515.1"/>
    <property type="molecule type" value="Genomic_DNA"/>
</dbReference>
<dbReference type="Pfam" id="PF00077">
    <property type="entry name" value="RVP"/>
    <property type="match status" value="1"/>
</dbReference>
<dbReference type="Gene3D" id="2.40.70.10">
    <property type="entry name" value="Acid Proteases"/>
    <property type="match status" value="1"/>
</dbReference>
<keyword evidence="3" id="KW-0378">Hydrolase</keyword>
<evidence type="ECO:0000256" key="3">
    <source>
        <dbReference type="ARBA" id="ARBA00022801"/>
    </source>
</evidence>
<organism evidence="5 6">
    <name type="scientific">Willisornis vidua</name>
    <name type="common">Xingu scale-backed antbird</name>
    <dbReference type="NCBI Taxonomy" id="1566151"/>
    <lineage>
        <taxon>Eukaryota</taxon>
        <taxon>Metazoa</taxon>
        <taxon>Chordata</taxon>
        <taxon>Craniata</taxon>
        <taxon>Vertebrata</taxon>
        <taxon>Euteleostomi</taxon>
        <taxon>Archelosauria</taxon>
        <taxon>Archosauria</taxon>
        <taxon>Dinosauria</taxon>
        <taxon>Saurischia</taxon>
        <taxon>Theropoda</taxon>
        <taxon>Coelurosauria</taxon>
        <taxon>Aves</taxon>
        <taxon>Neognathae</taxon>
        <taxon>Neoaves</taxon>
        <taxon>Telluraves</taxon>
        <taxon>Australaves</taxon>
        <taxon>Passeriformes</taxon>
        <taxon>Thamnophilidae</taxon>
        <taxon>Willisornis</taxon>
    </lineage>
</organism>
<reference evidence="5" key="1">
    <citation type="submission" date="2019-10" db="EMBL/GenBank/DDBJ databases">
        <authorList>
            <person name="Soares A.E.R."/>
            <person name="Aleixo A."/>
            <person name="Schneider P."/>
            <person name="Miyaki C.Y."/>
            <person name="Schneider M.P."/>
            <person name="Mello C."/>
            <person name="Vasconcelos A.T.R."/>
        </authorList>
    </citation>
    <scope>NUCLEOTIDE SEQUENCE</scope>
    <source>
        <tissue evidence="5">Muscle</tissue>
    </source>
</reference>
<keyword evidence="1" id="KW-0645">Protease</keyword>
<dbReference type="InterPro" id="IPR001995">
    <property type="entry name" value="Peptidase_A2_cat"/>
</dbReference>
<protein>
    <submittedName>
        <fullName evidence="5">Endogenous retrovirus group K member 9 Pol protein-like protein</fullName>
    </submittedName>
</protein>
<accession>A0ABQ9DMC8</accession>
<evidence type="ECO:0000259" key="4">
    <source>
        <dbReference type="PROSITE" id="PS50175"/>
    </source>
</evidence>
<dbReference type="InterPro" id="IPR001969">
    <property type="entry name" value="Aspartic_peptidase_AS"/>
</dbReference>
<dbReference type="InterPro" id="IPR021109">
    <property type="entry name" value="Peptidase_aspartic_dom_sf"/>
</dbReference>
<dbReference type="Proteomes" id="UP001145742">
    <property type="component" value="Unassembled WGS sequence"/>
</dbReference>
<keyword evidence="2" id="KW-0064">Aspartyl protease</keyword>
<dbReference type="SUPFAM" id="SSF50630">
    <property type="entry name" value="Acid proteases"/>
    <property type="match status" value="1"/>
</dbReference>